<reference evidence="3" key="1">
    <citation type="journal article" date="2019" name="Int. J. Syst. Evol. Microbiol.">
        <title>The Global Catalogue of Microorganisms (GCM) 10K type strain sequencing project: providing services to taxonomists for standard genome sequencing and annotation.</title>
        <authorList>
            <consortium name="The Broad Institute Genomics Platform"/>
            <consortium name="The Broad Institute Genome Sequencing Center for Infectious Disease"/>
            <person name="Wu L."/>
            <person name="Ma J."/>
        </authorList>
    </citation>
    <scope>NUCLEOTIDE SEQUENCE [LARGE SCALE GENOMIC DNA]</scope>
    <source>
        <strain evidence="3">CGMCC 1.9106</strain>
    </source>
</reference>
<name>A0ABW2GYZ4_9ACTN</name>
<dbReference type="EMBL" id="JBHTAC010000023">
    <property type="protein sequence ID" value="MFC7245159.1"/>
    <property type="molecule type" value="Genomic_DNA"/>
</dbReference>
<comment type="caution">
    <text evidence="2">The sequence shown here is derived from an EMBL/GenBank/DDBJ whole genome shotgun (WGS) entry which is preliminary data.</text>
</comment>
<evidence type="ECO:0000313" key="3">
    <source>
        <dbReference type="Proteomes" id="UP001596392"/>
    </source>
</evidence>
<dbReference type="RefSeq" id="WP_376808111.1">
    <property type="nucleotide sequence ID" value="NZ_JBHTAC010000023.1"/>
</dbReference>
<organism evidence="2 3">
    <name type="scientific">Catellatospora aurea</name>
    <dbReference type="NCBI Taxonomy" id="1337874"/>
    <lineage>
        <taxon>Bacteria</taxon>
        <taxon>Bacillati</taxon>
        <taxon>Actinomycetota</taxon>
        <taxon>Actinomycetes</taxon>
        <taxon>Micromonosporales</taxon>
        <taxon>Micromonosporaceae</taxon>
        <taxon>Catellatospora</taxon>
    </lineage>
</organism>
<keyword evidence="1" id="KW-0472">Membrane</keyword>
<dbReference type="Proteomes" id="UP001596392">
    <property type="component" value="Unassembled WGS sequence"/>
</dbReference>
<feature type="transmembrane region" description="Helical" evidence="1">
    <location>
        <begin position="24"/>
        <end position="43"/>
    </location>
</feature>
<keyword evidence="1" id="KW-1133">Transmembrane helix</keyword>
<keyword evidence="1" id="KW-0812">Transmembrane</keyword>
<accession>A0ABW2GYZ4</accession>
<evidence type="ECO:0000256" key="1">
    <source>
        <dbReference type="SAM" id="Phobius"/>
    </source>
</evidence>
<keyword evidence="3" id="KW-1185">Reference proteome</keyword>
<protein>
    <recommendedName>
        <fullName evidence="4">2TM domain-containing protein</fullName>
    </recommendedName>
</protein>
<evidence type="ECO:0008006" key="4">
    <source>
        <dbReference type="Google" id="ProtNLM"/>
    </source>
</evidence>
<feature type="transmembrane region" description="Helical" evidence="1">
    <location>
        <begin position="49"/>
        <end position="69"/>
    </location>
</feature>
<gene>
    <name evidence="2" type="ORF">ACFQO7_22005</name>
</gene>
<sequence>MRNVDDLSPTEVLAMRAEASATRYHATIVVAAFVLVATVLTWLFAAPYWLTGGLAGLFVAAHLGARIGYYQQKEDVTRLLDATGPDASGDAGQ</sequence>
<proteinExistence type="predicted"/>
<evidence type="ECO:0000313" key="2">
    <source>
        <dbReference type="EMBL" id="MFC7245159.1"/>
    </source>
</evidence>